<gene>
    <name evidence="1" type="ORF">Hypma_001641</name>
</gene>
<sequence>MASVGGGGVEGSEVLVELCPVVSDEGASCFSLVALCLGACGAFFPPRLQQTRASQLERSCWLEVMAVGLWCWGRTAGVEAASGVSAETMPGALPVRHVSGERRLLDVETRLRGRALERATWESGMEKVQRRTEKVFDIMDTAGRWERAGKGHCPHHEVPRPRRPRDLLSANFRAFSRQSDAPHTHTTCVPMHGKKHYTGLALLACWMTLSVGLAHPVITSDAHTLIENLSIWYNAPFFLHFRPLCIGCSKESIDPLKPSSPVHLPLRHIFFSRGSPRVTLSFATVKLNTELAALQFPAIFTLPRTLPTSPSKNNHLTIQLVYSTWLFLSNVAPLLVDCPTSHMSVTSAHEDLYDLHDHTRSTSVLIFSPSPANSQSETPGRGAKLSSSRLSQHFLSLRLHVALFSVVNVKITGTSTRYERQGCMTPSFSSHVCPRHTQRSRYHTFTLPMGSLIIAVTIQDPMHTSHRTRIAHHSTLDIILSALKVPMLPSFPTTFTNDTSLLSSSFPISHAPCHPILSIVLKSIMLAVHSVITRSPQAT</sequence>
<comment type="caution">
    <text evidence="1">The sequence shown here is derived from an EMBL/GenBank/DDBJ whole genome shotgun (WGS) entry which is preliminary data.</text>
</comment>
<organism evidence="1 2">
    <name type="scientific">Hypsizygus marmoreus</name>
    <name type="common">White beech mushroom</name>
    <name type="synonym">Agaricus marmoreus</name>
    <dbReference type="NCBI Taxonomy" id="39966"/>
    <lineage>
        <taxon>Eukaryota</taxon>
        <taxon>Fungi</taxon>
        <taxon>Dikarya</taxon>
        <taxon>Basidiomycota</taxon>
        <taxon>Agaricomycotina</taxon>
        <taxon>Agaricomycetes</taxon>
        <taxon>Agaricomycetidae</taxon>
        <taxon>Agaricales</taxon>
        <taxon>Tricholomatineae</taxon>
        <taxon>Lyophyllaceae</taxon>
        <taxon>Hypsizygus</taxon>
    </lineage>
</organism>
<name>A0A369JF15_HYPMA</name>
<dbReference type="AlphaFoldDB" id="A0A369JF15"/>
<evidence type="ECO:0000313" key="2">
    <source>
        <dbReference type="Proteomes" id="UP000076154"/>
    </source>
</evidence>
<dbReference type="InParanoid" id="A0A369JF15"/>
<proteinExistence type="predicted"/>
<dbReference type="Proteomes" id="UP000076154">
    <property type="component" value="Unassembled WGS sequence"/>
</dbReference>
<evidence type="ECO:0000313" key="1">
    <source>
        <dbReference type="EMBL" id="RDB17456.1"/>
    </source>
</evidence>
<dbReference type="EMBL" id="LUEZ02000112">
    <property type="protein sequence ID" value="RDB17456.1"/>
    <property type="molecule type" value="Genomic_DNA"/>
</dbReference>
<protein>
    <submittedName>
        <fullName evidence="1">Uncharacterized protein</fullName>
    </submittedName>
</protein>
<keyword evidence="2" id="KW-1185">Reference proteome</keyword>
<accession>A0A369JF15</accession>
<reference evidence="1" key="1">
    <citation type="submission" date="2018-04" db="EMBL/GenBank/DDBJ databases">
        <title>Whole genome sequencing of Hypsizygus marmoreus.</title>
        <authorList>
            <person name="Choi I.-G."/>
            <person name="Min B."/>
            <person name="Kim J.-G."/>
            <person name="Kim S."/>
            <person name="Oh Y.-L."/>
            <person name="Kong W.-S."/>
            <person name="Park H."/>
            <person name="Jeong J."/>
            <person name="Song E.-S."/>
        </authorList>
    </citation>
    <scope>NUCLEOTIDE SEQUENCE [LARGE SCALE GENOMIC DNA]</scope>
    <source>
        <strain evidence="1">51987-8</strain>
    </source>
</reference>